<reference evidence="1" key="1">
    <citation type="journal article" date="2025" name="Int. J. Syst. Evol. Microbiol.">
        <title>Streptomyces citrinus sp. nov., with yellow diffusible pigment.</title>
        <authorList>
            <person name="He Y."/>
            <person name="Yang E."/>
            <person name="Xu J."/>
            <person name="Sun Y."/>
            <person name="Sun L."/>
        </authorList>
    </citation>
    <scope>NUCLEOTIDE SEQUENCE</scope>
    <source>
        <strain evidence="1">Q6</strain>
    </source>
</reference>
<protein>
    <submittedName>
        <fullName evidence="1">Extracellular solute-binding protein</fullName>
    </submittedName>
</protein>
<keyword evidence="2" id="KW-1185">Reference proteome</keyword>
<evidence type="ECO:0000313" key="1">
    <source>
        <dbReference type="EMBL" id="WWQ63100.1"/>
    </source>
</evidence>
<organism evidence="1 2">
    <name type="scientific">Streptomyces citrinus</name>
    <dbReference type="NCBI Taxonomy" id="3118173"/>
    <lineage>
        <taxon>Bacteria</taxon>
        <taxon>Bacillati</taxon>
        <taxon>Actinomycetota</taxon>
        <taxon>Actinomycetes</taxon>
        <taxon>Kitasatosporales</taxon>
        <taxon>Streptomycetaceae</taxon>
        <taxon>Streptomyces</taxon>
    </lineage>
</organism>
<sequence>MPTNRDLDRRGLLKVTGASLATVGLAAAGCGGDDGGSGGTNADGPATLRFAWWGGEPRAVKIKKAIALFEKKNPKIKIKPEFTDYQAFWEKFQTQASGGNPPDVFLNSVAFLAKYDKRGVLLDLKSQIDAGNLSLKNFRGGVESAGQVTGGKQVAVPVGANTMSLVIDKKAFAKAGVEPKFGWTWDEYFKTLQTIQDKLKISGDTGYAGIMYLYDLYLRQNGKAFFKDGKLGFTEDDLTQWWSDYYKRVKSGIVADPKKIEQVKPKSGLSAGLAAGEFTWDNFSVRYEGEGDSDYGLAPIPTTDGKDTGQYLGSLMLSISTKCKAQAQAAKFIDFMVHDPEVGKILGYDMGVLATTDQFDAYKPGEEADKAVAEANEGIAAYETAVDKAGVLGKITPHPSGADVVEAAFLRIAGDVANAKQKVPAAVKQFFSEAEAAFQG</sequence>
<evidence type="ECO:0000313" key="2">
    <source>
        <dbReference type="Proteomes" id="UP001432251"/>
    </source>
</evidence>
<dbReference type="EMBL" id="CP146022">
    <property type="protein sequence ID" value="WWQ63100.1"/>
    <property type="molecule type" value="Genomic_DNA"/>
</dbReference>
<accession>A0ACD5A7N3</accession>
<dbReference type="Proteomes" id="UP001432251">
    <property type="component" value="Chromosome"/>
</dbReference>
<name>A0ACD5A7N3_9ACTN</name>
<gene>
    <name evidence="1" type="ORF">V2W30_06885</name>
</gene>
<proteinExistence type="predicted"/>